<dbReference type="AlphaFoldDB" id="A0AB34IGH6"/>
<sequence length="156" mass="16376">MSTLVPSVLPTDPARGGGEHTQLYHTPDGNGRASAPEGVDVAAGLVACSTTSGKDEEGVAHIRRAQAYPGELSAAIAEGVRDTLRAVAPLAANRTPLQRDASSMHPGDDDNNDNHDNDDSNEGEASEETTNYFSRAVMAMAVLTAAVSMELNSWVW</sequence>
<evidence type="ECO:0000313" key="2">
    <source>
        <dbReference type="EMBL" id="KAL1498449.1"/>
    </source>
</evidence>
<gene>
    <name evidence="2" type="ORF">AB1Y20_013774</name>
</gene>
<accession>A0AB34IGH6</accession>
<feature type="region of interest" description="Disordered" evidence="1">
    <location>
        <begin position="91"/>
        <end position="128"/>
    </location>
</feature>
<evidence type="ECO:0000313" key="3">
    <source>
        <dbReference type="Proteomes" id="UP001515480"/>
    </source>
</evidence>
<reference evidence="2 3" key="1">
    <citation type="journal article" date="2024" name="Science">
        <title>Giant polyketide synthase enzymes in the biosynthesis of giant marine polyether toxins.</title>
        <authorList>
            <person name="Fallon T.R."/>
            <person name="Shende V.V."/>
            <person name="Wierzbicki I.H."/>
            <person name="Pendleton A.L."/>
            <person name="Watervoot N.F."/>
            <person name="Auber R.P."/>
            <person name="Gonzalez D.J."/>
            <person name="Wisecaver J.H."/>
            <person name="Moore B.S."/>
        </authorList>
    </citation>
    <scope>NUCLEOTIDE SEQUENCE [LARGE SCALE GENOMIC DNA]</scope>
    <source>
        <strain evidence="2 3">12B1</strain>
    </source>
</reference>
<dbReference type="Proteomes" id="UP001515480">
    <property type="component" value="Unassembled WGS sequence"/>
</dbReference>
<protein>
    <submittedName>
        <fullName evidence="2">Uncharacterized protein</fullName>
    </submittedName>
</protein>
<keyword evidence="3" id="KW-1185">Reference proteome</keyword>
<feature type="region of interest" description="Disordered" evidence="1">
    <location>
        <begin position="1"/>
        <end position="36"/>
    </location>
</feature>
<comment type="caution">
    <text evidence="2">The sequence shown here is derived from an EMBL/GenBank/DDBJ whole genome shotgun (WGS) entry which is preliminary data.</text>
</comment>
<evidence type="ECO:0000256" key="1">
    <source>
        <dbReference type="SAM" id="MobiDB-lite"/>
    </source>
</evidence>
<dbReference type="EMBL" id="JBGBPQ010000027">
    <property type="protein sequence ID" value="KAL1498449.1"/>
    <property type="molecule type" value="Genomic_DNA"/>
</dbReference>
<name>A0AB34IGH6_PRYPA</name>
<organism evidence="2 3">
    <name type="scientific">Prymnesium parvum</name>
    <name type="common">Toxic golden alga</name>
    <dbReference type="NCBI Taxonomy" id="97485"/>
    <lineage>
        <taxon>Eukaryota</taxon>
        <taxon>Haptista</taxon>
        <taxon>Haptophyta</taxon>
        <taxon>Prymnesiophyceae</taxon>
        <taxon>Prymnesiales</taxon>
        <taxon>Prymnesiaceae</taxon>
        <taxon>Prymnesium</taxon>
    </lineage>
</organism>
<proteinExistence type="predicted"/>
<feature type="compositionally biased region" description="Basic and acidic residues" evidence="1">
    <location>
        <begin position="106"/>
        <end position="118"/>
    </location>
</feature>